<gene>
    <name evidence="1" type="ORF">S03H2_44702</name>
</gene>
<reference evidence="1" key="1">
    <citation type="journal article" date="2014" name="Front. Microbiol.">
        <title>High frequency of phylogenetically diverse reductive dehalogenase-homologous genes in deep subseafloor sedimentary metagenomes.</title>
        <authorList>
            <person name="Kawai M."/>
            <person name="Futagami T."/>
            <person name="Toyoda A."/>
            <person name="Takaki Y."/>
            <person name="Nishi S."/>
            <person name="Hori S."/>
            <person name="Arai W."/>
            <person name="Tsubouchi T."/>
            <person name="Morono Y."/>
            <person name="Uchiyama I."/>
            <person name="Ito T."/>
            <person name="Fujiyama A."/>
            <person name="Inagaki F."/>
            <person name="Takami H."/>
        </authorList>
    </citation>
    <scope>NUCLEOTIDE SEQUENCE</scope>
    <source>
        <strain evidence="1">Expedition CK06-06</strain>
    </source>
</reference>
<protein>
    <recommendedName>
        <fullName evidence="2">VRR-NUC domain-containing protein</fullName>
    </recommendedName>
</protein>
<evidence type="ECO:0000313" key="1">
    <source>
        <dbReference type="EMBL" id="GAH65198.1"/>
    </source>
</evidence>
<dbReference type="AlphaFoldDB" id="X1J621"/>
<feature type="non-terminal residue" evidence="1">
    <location>
        <position position="94"/>
    </location>
</feature>
<evidence type="ECO:0008006" key="2">
    <source>
        <dbReference type="Google" id="ProtNLM"/>
    </source>
</evidence>
<name>X1J621_9ZZZZ</name>
<sequence length="94" mass="10906">MNATQAKNALTRWAREKGFWVLPEFRISRSSGRVDLVLIPTTDCHLITGKTNDGQPLRDRYARFGLIAIEIKLDRHDFLRGKQQGQYSRYLKNS</sequence>
<dbReference type="EMBL" id="BARU01027969">
    <property type="protein sequence ID" value="GAH65198.1"/>
    <property type="molecule type" value="Genomic_DNA"/>
</dbReference>
<organism evidence="1">
    <name type="scientific">marine sediment metagenome</name>
    <dbReference type="NCBI Taxonomy" id="412755"/>
    <lineage>
        <taxon>unclassified sequences</taxon>
        <taxon>metagenomes</taxon>
        <taxon>ecological metagenomes</taxon>
    </lineage>
</organism>
<accession>X1J621</accession>
<proteinExistence type="predicted"/>
<comment type="caution">
    <text evidence="1">The sequence shown here is derived from an EMBL/GenBank/DDBJ whole genome shotgun (WGS) entry which is preliminary data.</text>
</comment>